<dbReference type="Pfam" id="PF04955">
    <property type="entry name" value="HupE_UreJ"/>
    <property type="match status" value="1"/>
</dbReference>
<evidence type="ECO:0000313" key="4">
    <source>
        <dbReference type="Proteomes" id="UP000760480"/>
    </source>
</evidence>
<sequence>MTTNTKRWKFHAVLGAAMLAFVPAIALAHQEAGQAAGFLSGFMHPISGFDHVLAMVAVGLWGAVLGSPAIWVLPVAFPVVMAFGGLMGLLGIPVPGVEIGIAVSAIVLGAMVLAQLRPPLWLAATLVAFFAIFHGHAHGRELPEGTSALLYSLGFVVATGLLHLVGILLGEAHRWAAGRQAVRAAGGGVALAGLFFLWRAIA</sequence>
<gene>
    <name evidence="3" type="ORF">E4P82_11125</name>
</gene>
<feature type="transmembrane region" description="Helical" evidence="1">
    <location>
        <begin position="181"/>
        <end position="201"/>
    </location>
</feature>
<proteinExistence type="predicted"/>
<keyword evidence="1" id="KW-1133">Transmembrane helix</keyword>
<dbReference type="PIRSF" id="PIRSF016919">
    <property type="entry name" value="HupE_UreJ"/>
    <property type="match status" value="1"/>
</dbReference>
<name>A0ABX1TJZ4_9GAMM</name>
<keyword evidence="1" id="KW-0812">Transmembrane</keyword>
<keyword evidence="1" id="KW-0472">Membrane</keyword>
<dbReference type="EMBL" id="SPMZ01000030">
    <property type="protein sequence ID" value="NMQ19703.1"/>
    <property type="molecule type" value="Genomic_DNA"/>
</dbReference>
<feature type="transmembrane region" description="Helical" evidence="1">
    <location>
        <begin position="120"/>
        <end position="137"/>
    </location>
</feature>
<feature type="transmembrane region" description="Helical" evidence="1">
    <location>
        <begin position="52"/>
        <end position="77"/>
    </location>
</feature>
<feature type="chain" id="PRO_5045735890" evidence="2">
    <location>
        <begin position="29"/>
        <end position="202"/>
    </location>
</feature>
<evidence type="ECO:0000256" key="1">
    <source>
        <dbReference type="SAM" id="Phobius"/>
    </source>
</evidence>
<feature type="transmembrane region" description="Helical" evidence="1">
    <location>
        <begin position="89"/>
        <end position="114"/>
    </location>
</feature>
<keyword evidence="2" id="KW-0732">Signal</keyword>
<evidence type="ECO:0000313" key="3">
    <source>
        <dbReference type="EMBL" id="NMQ19703.1"/>
    </source>
</evidence>
<comment type="caution">
    <text evidence="3">The sequence shown here is derived from an EMBL/GenBank/DDBJ whole genome shotgun (WGS) entry which is preliminary data.</text>
</comment>
<reference evidence="3 4" key="1">
    <citation type="submission" date="2019-03" db="EMBL/GenBank/DDBJ databases">
        <title>Metabolic reconstructions from genomes of highly enriched 'Candidatus Accumulibacter' and 'Candidatus Competibacter' bioreactor populations.</title>
        <authorList>
            <person name="Annavajhala M.K."/>
            <person name="Welles L."/>
            <person name="Abbas B."/>
            <person name="Sorokin D."/>
            <person name="Park H."/>
            <person name="Van Loosdrecht M."/>
            <person name="Chandran K."/>
        </authorList>
    </citation>
    <scope>NUCLEOTIDE SEQUENCE [LARGE SCALE GENOMIC DNA]</scope>
    <source>
        <strain evidence="3 4">SBR_G</strain>
    </source>
</reference>
<dbReference type="Proteomes" id="UP000760480">
    <property type="component" value="Unassembled WGS sequence"/>
</dbReference>
<accession>A0ABX1TJZ4</accession>
<protein>
    <submittedName>
        <fullName evidence="3">HupE/UreJ family protein</fullName>
    </submittedName>
</protein>
<keyword evidence="4" id="KW-1185">Reference proteome</keyword>
<dbReference type="InterPro" id="IPR007038">
    <property type="entry name" value="HupE_UreJ"/>
</dbReference>
<feature type="signal peptide" evidence="2">
    <location>
        <begin position="1"/>
        <end position="28"/>
    </location>
</feature>
<organism evidence="3 4">
    <name type="scientific">Candidatus Competibacter phosphatis</name>
    <dbReference type="NCBI Taxonomy" id="221280"/>
    <lineage>
        <taxon>Bacteria</taxon>
        <taxon>Pseudomonadati</taxon>
        <taxon>Pseudomonadota</taxon>
        <taxon>Gammaproteobacteria</taxon>
        <taxon>Candidatus Competibacteraceae</taxon>
        <taxon>Candidatus Competibacter</taxon>
    </lineage>
</organism>
<evidence type="ECO:0000256" key="2">
    <source>
        <dbReference type="SAM" id="SignalP"/>
    </source>
</evidence>
<feature type="transmembrane region" description="Helical" evidence="1">
    <location>
        <begin position="149"/>
        <end position="169"/>
    </location>
</feature>